<evidence type="ECO:0000256" key="7">
    <source>
        <dbReference type="ARBA" id="ARBA00023242"/>
    </source>
</evidence>
<sequence>MSQVELSESHSNLRKLFYSYRPPVSVFSGSWLNTNEFGDRDDPAIRRSGEVAESAMLNLGSSWRRASLDISNERDCKVPTFSALRSKAYLKTMEFIFLLGEKFPQGVAPSVEKTLLKETGCLGSGSGPPMSGFPKPHDMDAVLSCNVFLTAQGSHYYAHPLSEIDGPATFLSIDRRSEHIDNRRSMAIHRKPGLWHSLPSKEEVEFQARRDVIQLDEAIDESCDAEGSDPDFSFKVPRISHKPKRIRRPRKPKRIPGVAFADVISIDPVTENLGYARCHICGAEVDITLYRSIIKCTPPLPFRLQYDLCRAHEAKAANDEWLKRGYPTIDWSALKDRLLQQKHFVQKITQSNEQSFFEGSMEAKIKSHSVIRSRYHTLGYYGPKASDILGEEIAYLFASDLREASKQKSLVQKYGVAMYIQEVLVPEVLTKFVAEDMMVDDDKARSILEQSNRIGECLNNSG</sequence>
<keyword evidence="6" id="KW-0963">Cytoplasm</keyword>
<dbReference type="InterPro" id="IPR028094">
    <property type="entry name" value="RTC4_C"/>
</dbReference>
<reference evidence="9" key="1">
    <citation type="submission" date="2021-01" db="EMBL/GenBank/DDBJ databases">
        <title>Chromosome-level genome assembly of a human fungal pathogen reveals clustering of transcriptionally co-regulated genes.</title>
        <authorList>
            <person name="Voorhies M."/>
            <person name="Cohen S."/>
            <person name="Shea T.P."/>
            <person name="Petrus S."/>
            <person name="Munoz J.F."/>
            <person name="Poplawski S."/>
            <person name="Goldman W.E."/>
            <person name="Michael T."/>
            <person name="Cuomo C.A."/>
            <person name="Sil A."/>
            <person name="Beyhan S."/>
        </authorList>
    </citation>
    <scope>NUCLEOTIDE SEQUENCE</scope>
    <source>
        <strain evidence="9">WU24</strain>
    </source>
</reference>
<comment type="subcellular location">
    <subcellularLocation>
        <location evidence="3">Cytoplasm</location>
    </subcellularLocation>
    <subcellularLocation>
        <location evidence="2">Nucleus</location>
    </subcellularLocation>
</comment>
<protein>
    <recommendedName>
        <fullName evidence="5">Restriction of telomere capping protein 4</fullName>
    </recommendedName>
</protein>
<dbReference type="AlphaFoldDB" id="A0A8A1MGA5"/>
<dbReference type="InterPro" id="IPR039024">
    <property type="entry name" value="RTC4"/>
</dbReference>
<dbReference type="OrthoDB" id="128308at2759"/>
<accession>A0A8A1MGA5</accession>
<dbReference type="Pfam" id="PF14474">
    <property type="entry name" value="RTC4"/>
    <property type="match status" value="1"/>
</dbReference>
<dbReference type="Proteomes" id="UP000663671">
    <property type="component" value="Chromosome 1"/>
</dbReference>
<evidence type="ECO:0000259" key="8">
    <source>
        <dbReference type="SMART" id="SM01312"/>
    </source>
</evidence>
<comment type="similarity">
    <text evidence="4">Belongs to the RTC4 family.</text>
</comment>
<evidence type="ECO:0000256" key="6">
    <source>
        <dbReference type="ARBA" id="ARBA00022490"/>
    </source>
</evidence>
<evidence type="ECO:0000256" key="5">
    <source>
        <dbReference type="ARBA" id="ARBA00015162"/>
    </source>
</evidence>
<name>A0A8A1MGA5_AJECA</name>
<dbReference type="GO" id="GO:0005634">
    <property type="term" value="C:nucleus"/>
    <property type="evidence" value="ECO:0007669"/>
    <property type="project" value="UniProtKB-SubCell"/>
</dbReference>
<organism evidence="9 10">
    <name type="scientific">Ajellomyces capsulatus</name>
    <name type="common">Darling's disease fungus</name>
    <name type="synonym">Histoplasma capsulatum</name>
    <dbReference type="NCBI Taxonomy" id="5037"/>
    <lineage>
        <taxon>Eukaryota</taxon>
        <taxon>Fungi</taxon>
        <taxon>Dikarya</taxon>
        <taxon>Ascomycota</taxon>
        <taxon>Pezizomycotina</taxon>
        <taxon>Eurotiomycetes</taxon>
        <taxon>Eurotiomycetidae</taxon>
        <taxon>Onygenales</taxon>
        <taxon>Ajellomycetaceae</taxon>
        <taxon>Histoplasma</taxon>
    </lineage>
</organism>
<comment type="function">
    <text evidence="1">May be involved in a process influencing telomere capping.</text>
</comment>
<gene>
    <name evidence="9" type="ORF">I7I51_01245</name>
</gene>
<proteinExistence type="inferred from homology"/>
<evidence type="ECO:0000256" key="4">
    <source>
        <dbReference type="ARBA" id="ARBA00009461"/>
    </source>
</evidence>
<keyword evidence="7" id="KW-0539">Nucleus</keyword>
<dbReference type="SMART" id="SM01312">
    <property type="entry name" value="RTC4"/>
    <property type="match status" value="1"/>
</dbReference>
<feature type="domain" description="Restriction of telomere capping protein 4 C-terminal" evidence="8">
    <location>
        <begin position="348"/>
        <end position="461"/>
    </location>
</feature>
<evidence type="ECO:0000256" key="1">
    <source>
        <dbReference type="ARBA" id="ARBA00002738"/>
    </source>
</evidence>
<dbReference type="PANTHER" id="PTHR41391:SF1">
    <property type="entry name" value="RESTRICTION OF TELOMERE CAPPING PROTEIN 4"/>
    <property type="match status" value="1"/>
</dbReference>
<dbReference type="VEuPathDB" id="FungiDB:I7I51_01245"/>
<evidence type="ECO:0000313" key="10">
    <source>
        <dbReference type="Proteomes" id="UP000663671"/>
    </source>
</evidence>
<evidence type="ECO:0000256" key="2">
    <source>
        <dbReference type="ARBA" id="ARBA00004123"/>
    </source>
</evidence>
<dbReference type="PANTHER" id="PTHR41391">
    <property type="entry name" value="RESTRICTION OF TELOMERE CAPPING PROTEIN 4"/>
    <property type="match status" value="1"/>
</dbReference>
<dbReference type="GO" id="GO:0005737">
    <property type="term" value="C:cytoplasm"/>
    <property type="evidence" value="ECO:0007669"/>
    <property type="project" value="UniProtKB-SubCell"/>
</dbReference>
<evidence type="ECO:0000256" key="3">
    <source>
        <dbReference type="ARBA" id="ARBA00004496"/>
    </source>
</evidence>
<evidence type="ECO:0000313" key="9">
    <source>
        <dbReference type="EMBL" id="QSS64180.1"/>
    </source>
</evidence>
<dbReference type="EMBL" id="CP069114">
    <property type="protein sequence ID" value="QSS64180.1"/>
    <property type="molecule type" value="Genomic_DNA"/>
</dbReference>